<dbReference type="PROSITE" id="PS01357">
    <property type="entry name" value="ZF_ZZ_1"/>
    <property type="match status" value="1"/>
</dbReference>
<dbReference type="PANTHER" id="PTHR23055">
    <property type="entry name" value="CALCIUM BINDING PROTEINS"/>
    <property type="match status" value="1"/>
</dbReference>
<feature type="domain" description="EF-hand" evidence="10">
    <location>
        <begin position="339"/>
        <end position="374"/>
    </location>
</feature>
<proteinExistence type="predicted"/>
<evidence type="ECO:0000256" key="8">
    <source>
        <dbReference type="SAM" id="Phobius"/>
    </source>
</evidence>
<dbReference type="EMBL" id="JBBBZM010000204">
    <property type="protein sequence ID" value="KAL0631863.1"/>
    <property type="molecule type" value="Genomic_DNA"/>
</dbReference>
<evidence type="ECO:0000256" key="1">
    <source>
        <dbReference type="ARBA" id="ARBA00022723"/>
    </source>
</evidence>
<feature type="region of interest" description="Disordered" evidence="7">
    <location>
        <begin position="39"/>
        <end position="78"/>
    </location>
</feature>
<keyword evidence="3 6" id="KW-0863">Zinc-finger</keyword>
<evidence type="ECO:0000256" key="3">
    <source>
        <dbReference type="ARBA" id="ARBA00022771"/>
    </source>
</evidence>
<keyword evidence="2" id="KW-0677">Repeat</keyword>
<feature type="region of interest" description="Disordered" evidence="7">
    <location>
        <begin position="524"/>
        <end position="550"/>
    </location>
</feature>
<feature type="domain" description="ZZ-type" evidence="9">
    <location>
        <begin position="160"/>
        <end position="212"/>
    </location>
</feature>
<evidence type="ECO:0000256" key="5">
    <source>
        <dbReference type="ARBA" id="ARBA00022837"/>
    </source>
</evidence>
<evidence type="ECO:0000256" key="4">
    <source>
        <dbReference type="ARBA" id="ARBA00022833"/>
    </source>
</evidence>
<keyword evidence="12" id="KW-1185">Reference proteome</keyword>
<protein>
    <submittedName>
        <fullName evidence="11">Uncharacterized protein</fullName>
    </submittedName>
</protein>
<keyword evidence="4" id="KW-0862">Zinc</keyword>
<comment type="caution">
    <text evidence="11">The sequence shown here is derived from an EMBL/GenBank/DDBJ whole genome shotgun (WGS) entry which is preliminary data.</text>
</comment>
<keyword evidence="8" id="KW-0812">Transmembrane</keyword>
<dbReference type="CDD" id="cd00051">
    <property type="entry name" value="EFh"/>
    <property type="match status" value="1"/>
</dbReference>
<dbReference type="CDD" id="cd02340">
    <property type="entry name" value="ZZ_NBR1_like"/>
    <property type="match status" value="1"/>
</dbReference>
<dbReference type="InterPro" id="IPR018247">
    <property type="entry name" value="EF_Hand_1_Ca_BS"/>
</dbReference>
<dbReference type="SMART" id="SM00054">
    <property type="entry name" value="EFh"/>
    <property type="match status" value="2"/>
</dbReference>
<dbReference type="InterPro" id="IPR000433">
    <property type="entry name" value="Znf_ZZ"/>
</dbReference>
<evidence type="ECO:0000313" key="11">
    <source>
        <dbReference type="EMBL" id="KAL0631863.1"/>
    </source>
</evidence>
<sequence>MSLSTLRESNLPRYLIPIGLLAATLSYYFYTVSHTPASKRLKRSNARRVSRRTGRRANSHPNSAASSSTADPDPGGVLTDEQLVEALGPEGGMDIPPSVADAAVAAQEARGAGGDRAARGGGGDDDSDFSYSPETKENQNLLNLLYLIAEDQSKRDSYVHRGVTCNSCNIMPIRGIRYRCANCVDFDLCEHCEALDSHPKTHLFYKVRIPAPFLGNPRQAQTPWYPGKPGLMPPALPQDVIRKFTGEQACGFEQPEIEALYEQFKCLAATEYLLDPLHLNGAISRQTFDKCFVPNTHVRPPPPNLIYDRMFAFYDVDSNGLIGFEEFVRGLSALNNKHRNTEKLRRIFKGYDLDDDGYVDRRDFLRMFRAFYALSKDLVKDMVASMDDDMLEANQASNVLVGSQPISAAFAGSIPAGARRDGKGGADWDGDEDSDTDVAAVILPSGNDRISHDEIRADLDRRRSESATFTLPEVRRGGAISRREAGEGDQTFEDWLAAGEDFNSASSAAVAATMPALASADSTHSSASSFVSSPPPPTSTNSAPNAGPSTVTAEAVGLDQRNQAAALAAQRRREFFTAESPAMSENGDEGVGGMDMGDQDVGSEVLYQITQQGLNELLDLLFAAKEEMAIEAMKEREAVVTGESAGESAEAPKGESTVNVEGGEGSPEGEKKEGEGETADAEKKQAAKEKEISEQEQVKEEIKVRGGEGRLSFDEFEEIMRGKHGRDLVFVSTWIDMASF</sequence>
<dbReference type="Pfam" id="PF00569">
    <property type="entry name" value="ZZ"/>
    <property type="match status" value="1"/>
</dbReference>
<feature type="compositionally biased region" description="Basic and acidic residues" evidence="7">
    <location>
        <begin position="668"/>
        <end position="704"/>
    </location>
</feature>
<dbReference type="PROSITE" id="PS50135">
    <property type="entry name" value="ZF_ZZ_2"/>
    <property type="match status" value="1"/>
</dbReference>
<keyword evidence="5" id="KW-0106">Calcium</keyword>
<dbReference type="PROSITE" id="PS50222">
    <property type="entry name" value="EF_HAND_2"/>
    <property type="match status" value="2"/>
</dbReference>
<dbReference type="InterPro" id="IPR028846">
    <property type="entry name" value="Recoverin"/>
</dbReference>
<dbReference type="InterPro" id="IPR011992">
    <property type="entry name" value="EF-hand-dom_pair"/>
</dbReference>
<name>A0ABR3G7M0_9PEZI</name>
<feature type="region of interest" description="Disordered" evidence="7">
    <location>
        <begin position="105"/>
        <end position="134"/>
    </location>
</feature>
<dbReference type="PROSITE" id="PS00018">
    <property type="entry name" value="EF_HAND_1"/>
    <property type="match status" value="2"/>
</dbReference>
<keyword evidence="1" id="KW-0479">Metal-binding</keyword>
<dbReference type="InterPro" id="IPR002048">
    <property type="entry name" value="EF_hand_dom"/>
</dbReference>
<dbReference type="SUPFAM" id="SSF57850">
    <property type="entry name" value="RING/U-box"/>
    <property type="match status" value="1"/>
</dbReference>
<keyword evidence="8" id="KW-0472">Membrane</keyword>
<evidence type="ECO:0000259" key="10">
    <source>
        <dbReference type="PROSITE" id="PS50222"/>
    </source>
</evidence>
<evidence type="ECO:0000259" key="9">
    <source>
        <dbReference type="PROSITE" id="PS50135"/>
    </source>
</evidence>
<keyword evidence="8" id="KW-1133">Transmembrane helix</keyword>
<dbReference type="SUPFAM" id="SSF47473">
    <property type="entry name" value="EF-hand"/>
    <property type="match status" value="1"/>
</dbReference>
<dbReference type="InterPro" id="IPR043145">
    <property type="entry name" value="Znf_ZZ_sf"/>
</dbReference>
<dbReference type="Gene3D" id="1.10.238.10">
    <property type="entry name" value="EF-hand"/>
    <property type="match status" value="1"/>
</dbReference>
<evidence type="ECO:0000256" key="2">
    <source>
        <dbReference type="ARBA" id="ARBA00022737"/>
    </source>
</evidence>
<dbReference type="Gene3D" id="3.30.60.90">
    <property type="match status" value="1"/>
</dbReference>
<reference evidence="11 12" key="1">
    <citation type="submission" date="2024-02" db="EMBL/GenBank/DDBJ databases">
        <title>Discinaceae phylogenomics.</title>
        <authorList>
            <person name="Dirks A.C."/>
            <person name="James T.Y."/>
        </authorList>
    </citation>
    <scope>NUCLEOTIDE SEQUENCE [LARGE SCALE GENOMIC DNA]</scope>
    <source>
        <strain evidence="11 12">ACD0624</strain>
    </source>
</reference>
<dbReference type="PANTHER" id="PTHR23055:SF187">
    <property type="entry name" value="EF HAND DOMAIN PROTEIN (AFU_ORTHOLOGUE AFUA_6G07310)"/>
    <property type="match status" value="1"/>
</dbReference>
<feature type="region of interest" description="Disordered" evidence="7">
    <location>
        <begin position="640"/>
        <end position="704"/>
    </location>
</feature>
<gene>
    <name evidence="11" type="ORF">Q9L58_009276</name>
</gene>
<evidence type="ECO:0000256" key="7">
    <source>
        <dbReference type="SAM" id="MobiDB-lite"/>
    </source>
</evidence>
<dbReference type="Proteomes" id="UP001447188">
    <property type="component" value="Unassembled WGS sequence"/>
</dbReference>
<accession>A0ABR3G7M0</accession>
<evidence type="ECO:0000256" key="6">
    <source>
        <dbReference type="PROSITE-ProRule" id="PRU00228"/>
    </source>
</evidence>
<feature type="compositionally biased region" description="Basic residues" evidence="7">
    <location>
        <begin position="39"/>
        <end position="58"/>
    </location>
</feature>
<organism evidence="11 12">
    <name type="scientific">Discina gigas</name>
    <dbReference type="NCBI Taxonomy" id="1032678"/>
    <lineage>
        <taxon>Eukaryota</taxon>
        <taxon>Fungi</taxon>
        <taxon>Dikarya</taxon>
        <taxon>Ascomycota</taxon>
        <taxon>Pezizomycotina</taxon>
        <taxon>Pezizomycetes</taxon>
        <taxon>Pezizales</taxon>
        <taxon>Discinaceae</taxon>
        <taxon>Discina</taxon>
    </lineage>
</organism>
<feature type="transmembrane region" description="Helical" evidence="8">
    <location>
        <begin position="12"/>
        <end position="30"/>
    </location>
</feature>
<evidence type="ECO:0000313" key="12">
    <source>
        <dbReference type="Proteomes" id="UP001447188"/>
    </source>
</evidence>
<feature type="compositionally biased region" description="Low complexity" evidence="7">
    <location>
        <begin position="59"/>
        <end position="70"/>
    </location>
</feature>
<feature type="domain" description="EF-hand" evidence="10">
    <location>
        <begin position="302"/>
        <end position="337"/>
    </location>
</feature>
<dbReference type="SMART" id="SM00291">
    <property type="entry name" value="ZnF_ZZ"/>
    <property type="match status" value="1"/>
</dbReference>
<dbReference type="Pfam" id="PF13833">
    <property type="entry name" value="EF-hand_8"/>
    <property type="match status" value="1"/>
</dbReference>